<keyword evidence="10" id="KW-1185">Reference proteome</keyword>
<comment type="subcellular location">
    <subcellularLocation>
        <location evidence="1 8">Cell membrane</location>
        <topology evidence="1 8">Multi-pass membrane protein</topology>
    </subcellularLocation>
</comment>
<feature type="transmembrane region" description="Helical" evidence="8">
    <location>
        <begin position="203"/>
        <end position="222"/>
    </location>
</feature>
<feature type="transmembrane region" description="Helical" evidence="8">
    <location>
        <begin position="71"/>
        <end position="91"/>
    </location>
</feature>
<protein>
    <recommendedName>
        <fullName evidence="8">Probable membrane transporter protein</fullName>
    </recommendedName>
</protein>
<evidence type="ECO:0000256" key="3">
    <source>
        <dbReference type="ARBA" id="ARBA00022448"/>
    </source>
</evidence>
<evidence type="ECO:0000256" key="6">
    <source>
        <dbReference type="ARBA" id="ARBA00022989"/>
    </source>
</evidence>
<reference evidence="9 10" key="1">
    <citation type="journal article" date="2017" name="Genome Announc.">
        <title>Draft Genome Sequence of Romboutsia maritimum sp. nov. Strain CCRI-22766(T), Isolated from Coastal Estuarine Mud.</title>
        <authorList>
            <person name="Maheux A.F."/>
            <person name="Boudreau D.K."/>
            <person name="Berube E."/>
            <person name="Boissinot M."/>
            <person name="Raymond F."/>
            <person name="Brodeur S."/>
            <person name="Corbeil J."/>
            <person name="Brightwell G."/>
            <person name="Broda D."/>
            <person name="Omar R.F."/>
            <person name="Bergeron M.G."/>
        </authorList>
    </citation>
    <scope>NUCLEOTIDE SEQUENCE [LARGE SCALE GENOMIC DNA]</scope>
    <source>
        <strain evidence="9 10">CCRI-22766</strain>
    </source>
</reference>
<comment type="similarity">
    <text evidence="2 8">Belongs to the 4-toluene sulfonate uptake permease (TSUP) (TC 2.A.102) family.</text>
</comment>
<organism evidence="9 10">
    <name type="scientific">Romboutsia maritimum</name>
    <dbReference type="NCBI Taxonomy" id="2020948"/>
    <lineage>
        <taxon>Bacteria</taxon>
        <taxon>Bacillati</taxon>
        <taxon>Bacillota</taxon>
        <taxon>Clostridia</taxon>
        <taxon>Peptostreptococcales</taxon>
        <taxon>Peptostreptococcaceae</taxon>
        <taxon>Romboutsia</taxon>
    </lineage>
</organism>
<dbReference type="AlphaFoldDB" id="A0A371IQ01"/>
<keyword evidence="5 8" id="KW-0812">Transmembrane</keyword>
<feature type="transmembrane region" description="Helical" evidence="8">
    <location>
        <begin position="179"/>
        <end position="196"/>
    </location>
</feature>
<proteinExistence type="inferred from homology"/>
<feature type="transmembrane region" description="Helical" evidence="8">
    <location>
        <begin position="135"/>
        <end position="167"/>
    </location>
</feature>
<keyword evidence="7 8" id="KW-0472">Membrane</keyword>
<dbReference type="RefSeq" id="WP_095405130.1">
    <property type="nucleotide sequence ID" value="NZ_NOJZ02000039.1"/>
</dbReference>
<evidence type="ECO:0000256" key="5">
    <source>
        <dbReference type="ARBA" id="ARBA00022692"/>
    </source>
</evidence>
<sequence>MLIFIFLCLGGFLAAFVDSIAGGGGLISMPVLMIAGLPAHLALGTNKFGGAAGCLSSAYRYIKSGKTNNEILKKLVPFTIIGSIIGVKCVLSISEQVLNILVFVMILAVAIYTYTSKSLGCENTFEKITNKNLKLGIIMAFLLGFYDGFFGPGTGTFLTFALIKIYGFDFLHASANTKILNLASNFTALILFILNGQIDYKIAVFYAVAMILGGYFGAKVAIKKGSTLIKPIFLIMAFGVAIKLVYQSII</sequence>
<feature type="transmembrane region" description="Helical" evidence="8">
    <location>
        <begin position="228"/>
        <end position="246"/>
    </location>
</feature>
<evidence type="ECO:0000256" key="2">
    <source>
        <dbReference type="ARBA" id="ARBA00009142"/>
    </source>
</evidence>
<gene>
    <name evidence="9" type="ORF">CHF27_012735</name>
</gene>
<feature type="transmembrane region" description="Helical" evidence="8">
    <location>
        <begin position="39"/>
        <end position="59"/>
    </location>
</feature>
<keyword evidence="4 8" id="KW-1003">Cell membrane</keyword>
<dbReference type="PANTHER" id="PTHR30269:SF0">
    <property type="entry name" value="MEMBRANE TRANSPORTER PROTEIN YFCA-RELATED"/>
    <property type="match status" value="1"/>
</dbReference>
<evidence type="ECO:0000313" key="10">
    <source>
        <dbReference type="Proteomes" id="UP000243494"/>
    </source>
</evidence>
<evidence type="ECO:0000256" key="4">
    <source>
        <dbReference type="ARBA" id="ARBA00022475"/>
    </source>
</evidence>
<evidence type="ECO:0000313" key="9">
    <source>
        <dbReference type="EMBL" id="RDY22559.1"/>
    </source>
</evidence>
<dbReference type="OrthoDB" id="554695at2"/>
<dbReference type="GO" id="GO:0005886">
    <property type="term" value="C:plasma membrane"/>
    <property type="evidence" value="ECO:0007669"/>
    <property type="project" value="UniProtKB-SubCell"/>
</dbReference>
<evidence type="ECO:0000256" key="7">
    <source>
        <dbReference type="ARBA" id="ARBA00023136"/>
    </source>
</evidence>
<dbReference type="Pfam" id="PF01925">
    <property type="entry name" value="TauE"/>
    <property type="match status" value="1"/>
</dbReference>
<dbReference type="EMBL" id="NOJZ02000039">
    <property type="protein sequence ID" value="RDY22559.1"/>
    <property type="molecule type" value="Genomic_DNA"/>
</dbReference>
<evidence type="ECO:0000256" key="8">
    <source>
        <dbReference type="RuleBase" id="RU363041"/>
    </source>
</evidence>
<dbReference type="PANTHER" id="PTHR30269">
    <property type="entry name" value="TRANSMEMBRANE PROTEIN YFCA"/>
    <property type="match status" value="1"/>
</dbReference>
<keyword evidence="3" id="KW-0813">Transport</keyword>
<comment type="caution">
    <text evidence="9">The sequence shown here is derived from an EMBL/GenBank/DDBJ whole genome shotgun (WGS) entry which is preliminary data.</text>
</comment>
<dbReference type="Proteomes" id="UP000243494">
    <property type="component" value="Unassembled WGS sequence"/>
</dbReference>
<accession>A0A371IQ01</accession>
<feature type="transmembrane region" description="Helical" evidence="8">
    <location>
        <begin position="97"/>
        <end position="114"/>
    </location>
</feature>
<keyword evidence="6 8" id="KW-1133">Transmembrane helix</keyword>
<dbReference type="InterPro" id="IPR052017">
    <property type="entry name" value="TSUP"/>
</dbReference>
<dbReference type="InterPro" id="IPR002781">
    <property type="entry name" value="TM_pro_TauE-like"/>
</dbReference>
<evidence type="ECO:0000256" key="1">
    <source>
        <dbReference type="ARBA" id="ARBA00004651"/>
    </source>
</evidence>
<name>A0A371IQ01_9FIRM</name>